<evidence type="ECO:0000313" key="1">
    <source>
        <dbReference type="EMBL" id="MEQ2172481.1"/>
    </source>
</evidence>
<gene>
    <name evidence="1" type="ORF">GOODEAATRI_021511</name>
</gene>
<name>A0ABV0NN67_9TELE</name>
<dbReference type="Proteomes" id="UP001476798">
    <property type="component" value="Unassembled WGS sequence"/>
</dbReference>
<sequence length="230" mass="25349">MPGCNVTDDSESNPQSSPWLYLAFFGLTLKDSPEGVNLGSGRMRTLEGILASDGEDPHGRVFTVEGCPSGESAVSPRKRLLSAEEARCSSRPPPEGAGSVSITESEEKGAFCQQCQKKVSELKKQAQALADQNSLKVSLSPICLISGSPVILRHLWFTQEQVFKGTRGHFSSTWALYVWSVLRKEERDEYLPFTHYLLLLMAKLGLNSRVANSDGWYFYCIVAVVWTPLG</sequence>
<keyword evidence="2" id="KW-1185">Reference proteome</keyword>
<comment type="caution">
    <text evidence="1">The sequence shown here is derived from an EMBL/GenBank/DDBJ whole genome shotgun (WGS) entry which is preliminary data.</text>
</comment>
<dbReference type="EMBL" id="JAHRIO010042086">
    <property type="protein sequence ID" value="MEQ2172481.1"/>
    <property type="molecule type" value="Genomic_DNA"/>
</dbReference>
<evidence type="ECO:0000313" key="2">
    <source>
        <dbReference type="Proteomes" id="UP001476798"/>
    </source>
</evidence>
<accession>A0ABV0NN67</accession>
<reference evidence="1 2" key="1">
    <citation type="submission" date="2021-06" db="EMBL/GenBank/DDBJ databases">
        <authorList>
            <person name="Palmer J.M."/>
        </authorList>
    </citation>
    <scope>NUCLEOTIDE SEQUENCE [LARGE SCALE GENOMIC DNA]</scope>
    <source>
        <strain evidence="1 2">GA_2019</strain>
        <tissue evidence="1">Muscle</tissue>
    </source>
</reference>
<protein>
    <submittedName>
        <fullName evidence="1">Uncharacterized protein</fullName>
    </submittedName>
</protein>
<organism evidence="1 2">
    <name type="scientific">Goodea atripinnis</name>
    <dbReference type="NCBI Taxonomy" id="208336"/>
    <lineage>
        <taxon>Eukaryota</taxon>
        <taxon>Metazoa</taxon>
        <taxon>Chordata</taxon>
        <taxon>Craniata</taxon>
        <taxon>Vertebrata</taxon>
        <taxon>Euteleostomi</taxon>
        <taxon>Actinopterygii</taxon>
        <taxon>Neopterygii</taxon>
        <taxon>Teleostei</taxon>
        <taxon>Neoteleostei</taxon>
        <taxon>Acanthomorphata</taxon>
        <taxon>Ovalentaria</taxon>
        <taxon>Atherinomorphae</taxon>
        <taxon>Cyprinodontiformes</taxon>
        <taxon>Goodeidae</taxon>
        <taxon>Goodea</taxon>
    </lineage>
</organism>
<proteinExistence type="predicted"/>